<name>A0AAD9II63_PROWI</name>
<feature type="transmembrane region" description="Helical" evidence="6">
    <location>
        <begin position="234"/>
        <end position="255"/>
    </location>
</feature>
<evidence type="ECO:0000259" key="7">
    <source>
        <dbReference type="Pfam" id="PF01490"/>
    </source>
</evidence>
<evidence type="ECO:0000256" key="1">
    <source>
        <dbReference type="ARBA" id="ARBA00004141"/>
    </source>
</evidence>
<keyword evidence="3" id="KW-0029">Amino-acid transport</keyword>
<organism evidence="8 9">
    <name type="scientific">Prototheca wickerhamii</name>
    <dbReference type="NCBI Taxonomy" id="3111"/>
    <lineage>
        <taxon>Eukaryota</taxon>
        <taxon>Viridiplantae</taxon>
        <taxon>Chlorophyta</taxon>
        <taxon>core chlorophytes</taxon>
        <taxon>Trebouxiophyceae</taxon>
        <taxon>Chlorellales</taxon>
        <taxon>Chlorellaceae</taxon>
        <taxon>Prototheca</taxon>
    </lineage>
</organism>
<accession>A0AAD9II63</accession>
<keyword evidence="3" id="KW-0813">Transport</keyword>
<dbReference type="Proteomes" id="UP001255856">
    <property type="component" value="Unassembled WGS sequence"/>
</dbReference>
<reference evidence="8" key="1">
    <citation type="submission" date="2021-01" db="EMBL/GenBank/DDBJ databases">
        <authorList>
            <person name="Eckstrom K.M.E."/>
        </authorList>
    </citation>
    <scope>NUCLEOTIDE SEQUENCE</scope>
    <source>
        <strain evidence="8">UVCC 0001</strain>
    </source>
</reference>
<dbReference type="Pfam" id="PF01490">
    <property type="entry name" value="Aa_trans"/>
    <property type="match status" value="1"/>
</dbReference>
<dbReference type="PANTHER" id="PTHR22950:SF685">
    <property type="entry name" value="AMINO ACID TRANSPORTER PROTEIN"/>
    <property type="match status" value="1"/>
</dbReference>
<feature type="transmembrane region" description="Helical" evidence="6">
    <location>
        <begin position="360"/>
        <end position="381"/>
    </location>
</feature>
<evidence type="ECO:0000256" key="4">
    <source>
        <dbReference type="ARBA" id="ARBA00022989"/>
    </source>
</evidence>
<keyword evidence="2 6" id="KW-0812">Transmembrane</keyword>
<feature type="transmembrane region" description="Helical" evidence="6">
    <location>
        <begin position="78"/>
        <end position="107"/>
    </location>
</feature>
<feature type="transmembrane region" description="Helical" evidence="6">
    <location>
        <begin position="53"/>
        <end position="72"/>
    </location>
</feature>
<evidence type="ECO:0000256" key="2">
    <source>
        <dbReference type="ARBA" id="ARBA00022692"/>
    </source>
</evidence>
<feature type="domain" description="Amino acid transporter transmembrane" evidence="7">
    <location>
        <begin position="47"/>
        <end position="443"/>
    </location>
</feature>
<dbReference type="GO" id="GO:0015179">
    <property type="term" value="F:L-amino acid transmembrane transporter activity"/>
    <property type="evidence" value="ECO:0007669"/>
    <property type="project" value="TreeGrafter"/>
</dbReference>
<feature type="transmembrane region" description="Helical" evidence="6">
    <location>
        <begin position="161"/>
        <end position="184"/>
    </location>
</feature>
<dbReference type="AlphaFoldDB" id="A0AAD9II63"/>
<evidence type="ECO:0000256" key="6">
    <source>
        <dbReference type="SAM" id="Phobius"/>
    </source>
</evidence>
<dbReference type="InterPro" id="IPR013057">
    <property type="entry name" value="AA_transpt_TM"/>
</dbReference>
<protein>
    <recommendedName>
        <fullName evidence="7">Amino acid transporter transmembrane domain-containing protein</fullName>
    </recommendedName>
</protein>
<dbReference type="GO" id="GO:0005774">
    <property type="term" value="C:vacuolar membrane"/>
    <property type="evidence" value="ECO:0007669"/>
    <property type="project" value="TreeGrafter"/>
</dbReference>
<keyword evidence="5 6" id="KW-0472">Membrane</keyword>
<evidence type="ECO:0000256" key="5">
    <source>
        <dbReference type="ARBA" id="ARBA00023136"/>
    </source>
</evidence>
<evidence type="ECO:0000256" key="3">
    <source>
        <dbReference type="ARBA" id="ARBA00022970"/>
    </source>
</evidence>
<comment type="subcellular location">
    <subcellularLocation>
        <location evidence="1">Membrane</location>
        <topology evidence="1">Multi-pass membrane protein</topology>
    </subcellularLocation>
</comment>
<feature type="transmembrane region" description="Helical" evidence="6">
    <location>
        <begin position="267"/>
        <end position="291"/>
    </location>
</feature>
<sequence>MPGWPEVRALTGRPSIDDDDVEEITTPLIRRVIPSVTDLQGLEAEGATYSQTLFNLVNIFIGLGLLSCPYAFKAGGYVSGVLLLTVIAPLFCLSGHLIVAAFQYLPLTAPRSYPELGKLALGKHGRKVVAGLAFVELAGGVCMVLLVTWQQLLLLVPSQGLLGWSARETAVAISLVWIVPMLFVGKFGHLAVLSRLGLLSVGLVATVVLALPVRDPHREQLPQPPPAHTALGPSLAQAVGIFAVSLSGHTTLPALRAGMSRPSQFPAVLRAAFAVMALTYGGVGAAGYWYYGDATAALVTTNISAAGAWASSHLDRGLACLLLVSCATKYPALVLVLQDLLLGLVQGSSPQARRHPPRPAFLTALRVLLCAASVAASYAAFDAVAGVMALVGSVASLSCSLLMPVLFYALLAWKELGRVARAGLAALLALGAVLMVYLTTQNILHLTRAPHA</sequence>
<feature type="transmembrane region" description="Helical" evidence="6">
    <location>
        <begin position="422"/>
        <end position="440"/>
    </location>
</feature>
<keyword evidence="4 6" id="KW-1133">Transmembrane helix</keyword>
<feature type="transmembrane region" description="Helical" evidence="6">
    <location>
        <begin position="196"/>
        <end position="214"/>
    </location>
</feature>
<keyword evidence="9" id="KW-1185">Reference proteome</keyword>
<proteinExistence type="predicted"/>
<evidence type="ECO:0000313" key="9">
    <source>
        <dbReference type="Proteomes" id="UP001255856"/>
    </source>
</evidence>
<evidence type="ECO:0000313" key="8">
    <source>
        <dbReference type="EMBL" id="KAK2078743.1"/>
    </source>
</evidence>
<gene>
    <name evidence="8" type="ORF">QBZ16_003583</name>
</gene>
<feature type="transmembrane region" description="Helical" evidence="6">
    <location>
        <begin position="387"/>
        <end position="410"/>
    </location>
</feature>
<feature type="transmembrane region" description="Helical" evidence="6">
    <location>
        <begin position="128"/>
        <end position="149"/>
    </location>
</feature>
<dbReference type="PANTHER" id="PTHR22950">
    <property type="entry name" value="AMINO ACID TRANSPORTER"/>
    <property type="match status" value="1"/>
</dbReference>
<dbReference type="EMBL" id="JASFZW010000004">
    <property type="protein sequence ID" value="KAK2078743.1"/>
    <property type="molecule type" value="Genomic_DNA"/>
</dbReference>
<comment type="caution">
    <text evidence="8">The sequence shown here is derived from an EMBL/GenBank/DDBJ whole genome shotgun (WGS) entry which is preliminary data.</text>
</comment>